<dbReference type="OMA" id="AYVANAM"/>
<evidence type="ECO:0000256" key="4">
    <source>
        <dbReference type="ARBA" id="ARBA00022964"/>
    </source>
</evidence>
<dbReference type="KEGG" id="olu:OSTLU_26319"/>
<dbReference type="GO" id="GO:0031418">
    <property type="term" value="F:L-ascorbic acid binding"/>
    <property type="evidence" value="ECO:0007669"/>
    <property type="project" value="UniProtKB-KW"/>
</dbReference>
<dbReference type="SUPFAM" id="SSF51197">
    <property type="entry name" value="Clavaminate synthase-like"/>
    <property type="match status" value="1"/>
</dbReference>
<evidence type="ECO:0000313" key="8">
    <source>
        <dbReference type="EMBL" id="ABO98339.1"/>
    </source>
</evidence>
<dbReference type="Gene3D" id="2.60.120.620">
    <property type="entry name" value="q2cbj1_9rhob like domain"/>
    <property type="match status" value="1"/>
</dbReference>
<dbReference type="EMBL" id="CP000590">
    <property type="protein sequence ID" value="ABO98339.1"/>
    <property type="molecule type" value="Genomic_DNA"/>
</dbReference>
<feature type="domain" description="Fe2OG dioxygenase" evidence="7">
    <location>
        <begin position="208"/>
        <end position="312"/>
    </location>
</feature>
<dbReference type="OrthoDB" id="498478at2759"/>
<accession>A4S482</accession>
<dbReference type="eggNOG" id="KOG3710">
    <property type="taxonomic scope" value="Eukaryota"/>
</dbReference>
<keyword evidence="4" id="KW-0223">Dioxygenase</keyword>
<dbReference type="Pfam" id="PF13640">
    <property type="entry name" value="2OG-FeII_Oxy_3"/>
    <property type="match status" value="1"/>
</dbReference>
<dbReference type="GeneID" id="5003917"/>
<name>A4S482_OSTLU</name>
<dbReference type="STRING" id="436017.A4S482"/>
<gene>
    <name evidence="8" type="ORF">OSTLU_26319</name>
</gene>
<dbReference type="PANTHER" id="PTHR12907:SF26">
    <property type="entry name" value="HIF PROLYL HYDROXYLASE, ISOFORM C"/>
    <property type="match status" value="1"/>
</dbReference>
<sequence length="323" mass="35015">MSAGALATAFGYELERARSAEHLAAITNVKVRAAEKGLVPYHSARESYARVRELLDGSIELRHLDFSANRIEDAKSATPWTLTHNTPALDAKLVAAAIEVRRTGYAIVDGLVGEPMASAIRHALANFVDEDEDARTFSKGELDQSERRILGDATVDKIRDDTIAWLKGDERDMVGAFAQFLRVTVLRPLFSAFATTSHGLSSAPPLAPVDSYVSNAMLSVYAPGARGFVSHVDNCGPDIDPRALSVVYYPISSTPEEGGAMVLFPGHETKEVRLTPTRDRLVLFASARVPHAVEPRARDASRRIAASFWFVGQPLAVMAAAET</sequence>
<evidence type="ECO:0000256" key="5">
    <source>
        <dbReference type="ARBA" id="ARBA00023002"/>
    </source>
</evidence>
<dbReference type="GO" id="GO:0071456">
    <property type="term" value="P:cellular response to hypoxia"/>
    <property type="evidence" value="ECO:0007669"/>
    <property type="project" value="TreeGrafter"/>
</dbReference>
<dbReference type="Gramene" id="ABO98339">
    <property type="protein sequence ID" value="ABO98339"/>
    <property type="gene ID" value="OSTLU_26319"/>
</dbReference>
<dbReference type="GO" id="GO:0008198">
    <property type="term" value="F:ferrous iron binding"/>
    <property type="evidence" value="ECO:0007669"/>
    <property type="project" value="TreeGrafter"/>
</dbReference>
<dbReference type="InterPro" id="IPR051559">
    <property type="entry name" value="HIF_prolyl_hydroxylases"/>
</dbReference>
<dbReference type="InterPro" id="IPR044862">
    <property type="entry name" value="Pro_4_hyd_alph_FE2OG_OXY"/>
</dbReference>
<dbReference type="AlphaFoldDB" id="A4S482"/>
<dbReference type="RefSeq" id="XP_001420046.1">
    <property type="nucleotide sequence ID" value="XM_001420009.1"/>
</dbReference>
<evidence type="ECO:0000259" key="7">
    <source>
        <dbReference type="PROSITE" id="PS51471"/>
    </source>
</evidence>
<dbReference type="InterPro" id="IPR005123">
    <property type="entry name" value="Oxoglu/Fe-dep_dioxygenase_dom"/>
</dbReference>
<dbReference type="Proteomes" id="UP000001568">
    <property type="component" value="Chromosome 10"/>
</dbReference>
<evidence type="ECO:0000313" key="9">
    <source>
        <dbReference type="Proteomes" id="UP000001568"/>
    </source>
</evidence>
<comment type="cofactor">
    <cofactor evidence="1">
        <name>L-ascorbate</name>
        <dbReference type="ChEBI" id="CHEBI:38290"/>
    </cofactor>
</comment>
<evidence type="ECO:0000256" key="2">
    <source>
        <dbReference type="ARBA" id="ARBA00022723"/>
    </source>
</evidence>
<keyword evidence="5" id="KW-0560">Oxidoreductase</keyword>
<dbReference type="PANTHER" id="PTHR12907">
    <property type="entry name" value="EGL NINE HOMOLOG-RELATED"/>
    <property type="match status" value="1"/>
</dbReference>
<protein>
    <recommendedName>
        <fullName evidence="7">Fe2OG dioxygenase domain-containing protein</fullName>
    </recommendedName>
</protein>
<dbReference type="HOGENOM" id="CLU_050763_0_0_1"/>
<dbReference type="InterPro" id="IPR006620">
    <property type="entry name" value="Pro_4_hyd_alph"/>
</dbReference>
<keyword evidence="3" id="KW-0847">Vitamin C</keyword>
<keyword evidence="2" id="KW-0479">Metal-binding</keyword>
<keyword evidence="9" id="KW-1185">Reference proteome</keyword>
<dbReference type="SMART" id="SM00702">
    <property type="entry name" value="P4Hc"/>
    <property type="match status" value="1"/>
</dbReference>
<evidence type="ECO:0000256" key="1">
    <source>
        <dbReference type="ARBA" id="ARBA00001961"/>
    </source>
</evidence>
<evidence type="ECO:0000256" key="3">
    <source>
        <dbReference type="ARBA" id="ARBA00022896"/>
    </source>
</evidence>
<evidence type="ECO:0000256" key="6">
    <source>
        <dbReference type="ARBA" id="ARBA00023004"/>
    </source>
</evidence>
<dbReference type="GO" id="GO:0031543">
    <property type="term" value="F:peptidyl-proline dioxygenase activity"/>
    <property type="evidence" value="ECO:0007669"/>
    <property type="project" value="TreeGrafter"/>
</dbReference>
<organism evidence="8 9">
    <name type="scientific">Ostreococcus lucimarinus (strain CCE9901)</name>
    <dbReference type="NCBI Taxonomy" id="436017"/>
    <lineage>
        <taxon>Eukaryota</taxon>
        <taxon>Viridiplantae</taxon>
        <taxon>Chlorophyta</taxon>
        <taxon>Mamiellophyceae</taxon>
        <taxon>Mamiellales</taxon>
        <taxon>Bathycoccaceae</taxon>
        <taxon>Ostreococcus</taxon>
    </lineage>
</organism>
<proteinExistence type="predicted"/>
<reference evidence="8 9" key="1">
    <citation type="journal article" date="2007" name="Proc. Natl. Acad. Sci. U.S.A.">
        <title>The tiny eukaryote Ostreococcus provides genomic insights into the paradox of plankton speciation.</title>
        <authorList>
            <person name="Palenik B."/>
            <person name="Grimwood J."/>
            <person name="Aerts A."/>
            <person name="Rouze P."/>
            <person name="Salamov A."/>
            <person name="Putnam N."/>
            <person name="Dupont C."/>
            <person name="Jorgensen R."/>
            <person name="Derelle E."/>
            <person name="Rombauts S."/>
            <person name="Zhou K."/>
            <person name="Otillar R."/>
            <person name="Merchant S.S."/>
            <person name="Podell S."/>
            <person name="Gaasterland T."/>
            <person name="Napoli C."/>
            <person name="Gendler K."/>
            <person name="Manuell A."/>
            <person name="Tai V."/>
            <person name="Vallon O."/>
            <person name="Piganeau G."/>
            <person name="Jancek S."/>
            <person name="Heijde M."/>
            <person name="Jabbari K."/>
            <person name="Bowler C."/>
            <person name="Lohr M."/>
            <person name="Robbens S."/>
            <person name="Werner G."/>
            <person name="Dubchak I."/>
            <person name="Pazour G.J."/>
            <person name="Ren Q."/>
            <person name="Paulsen I."/>
            <person name="Delwiche C."/>
            <person name="Schmutz J."/>
            <person name="Rokhsar D."/>
            <person name="Van de Peer Y."/>
            <person name="Moreau H."/>
            <person name="Grigoriev I.V."/>
        </authorList>
    </citation>
    <scope>NUCLEOTIDE SEQUENCE [LARGE SCALE GENOMIC DNA]</scope>
    <source>
        <strain evidence="8 9">CCE9901</strain>
    </source>
</reference>
<dbReference type="PROSITE" id="PS51471">
    <property type="entry name" value="FE2OG_OXY"/>
    <property type="match status" value="1"/>
</dbReference>
<keyword evidence="6" id="KW-0408">Iron</keyword>